<organism evidence="2 3">
    <name type="scientific">Rotaria magnacalcarata</name>
    <dbReference type="NCBI Taxonomy" id="392030"/>
    <lineage>
        <taxon>Eukaryota</taxon>
        <taxon>Metazoa</taxon>
        <taxon>Spiralia</taxon>
        <taxon>Gnathifera</taxon>
        <taxon>Rotifera</taxon>
        <taxon>Eurotatoria</taxon>
        <taxon>Bdelloidea</taxon>
        <taxon>Philodinida</taxon>
        <taxon>Philodinidae</taxon>
        <taxon>Rotaria</taxon>
    </lineage>
</organism>
<dbReference type="Gene3D" id="3.40.50.300">
    <property type="entry name" value="P-loop containing nucleotide triphosphate hydrolases"/>
    <property type="match status" value="1"/>
</dbReference>
<dbReference type="Pfam" id="PF13087">
    <property type="entry name" value="AAA_12"/>
    <property type="match status" value="1"/>
</dbReference>
<reference evidence="2" key="1">
    <citation type="submission" date="2021-02" db="EMBL/GenBank/DDBJ databases">
        <authorList>
            <person name="Nowell W R."/>
        </authorList>
    </citation>
    <scope>NUCLEOTIDE SEQUENCE</scope>
</reference>
<dbReference type="Proteomes" id="UP000676336">
    <property type="component" value="Unassembled WGS sequence"/>
</dbReference>
<proteinExistence type="predicted"/>
<dbReference type="EMBL" id="CAJOBI010329986">
    <property type="protein sequence ID" value="CAF5197004.1"/>
    <property type="molecule type" value="Genomic_DNA"/>
</dbReference>
<feature type="domain" description="DNA2/NAM7 helicase-like C-terminal" evidence="1">
    <location>
        <begin position="1"/>
        <end position="53"/>
    </location>
</feature>
<dbReference type="CDD" id="cd18808">
    <property type="entry name" value="SF1_C_Upf1"/>
    <property type="match status" value="1"/>
</dbReference>
<dbReference type="GO" id="GO:0016604">
    <property type="term" value="C:nuclear body"/>
    <property type="evidence" value="ECO:0007669"/>
    <property type="project" value="TreeGrafter"/>
</dbReference>
<evidence type="ECO:0000313" key="3">
    <source>
        <dbReference type="Proteomes" id="UP000676336"/>
    </source>
</evidence>
<name>A0A8S3IDX3_9BILA</name>
<dbReference type="InterPro" id="IPR045055">
    <property type="entry name" value="DNA2/NAM7-like"/>
</dbReference>
<dbReference type="InterPro" id="IPR047187">
    <property type="entry name" value="SF1_C_Upf1"/>
</dbReference>
<sequence>QGRQKDVILLSCVRATQITDATTTVGIGFVANRQRLNVSLTRAKYAMYILGHMNSLNVNEDWQKLYSNAVERKTIFQLTLPEQFEWLMKHQQEAQTELTEKK</sequence>
<dbReference type="InterPro" id="IPR041679">
    <property type="entry name" value="DNA2/NAM7-like_C"/>
</dbReference>
<dbReference type="GO" id="GO:0001147">
    <property type="term" value="F:transcription termination site sequence-specific DNA binding"/>
    <property type="evidence" value="ECO:0007669"/>
    <property type="project" value="TreeGrafter"/>
</dbReference>
<dbReference type="PANTHER" id="PTHR10887">
    <property type="entry name" value="DNA2/NAM7 HELICASE FAMILY"/>
    <property type="match status" value="1"/>
</dbReference>
<dbReference type="PANTHER" id="PTHR10887:SF495">
    <property type="entry name" value="HELICASE SENATAXIN ISOFORM X1-RELATED"/>
    <property type="match status" value="1"/>
</dbReference>
<evidence type="ECO:0000313" key="2">
    <source>
        <dbReference type="EMBL" id="CAF5197004.1"/>
    </source>
</evidence>
<protein>
    <recommendedName>
        <fullName evidence="1">DNA2/NAM7 helicase-like C-terminal domain-containing protein</fullName>
    </recommendedName>
</protein>
<feature type="non-terminal residue" evidence="2">
    <location>
        <position position="1"/>
    </location>
</feature>
<dbReference type="AlphaFoldDB" id="A0A8S3IDX3"/>
<comment type="caution">
    <text evidence="2">The sequence shown here is derived from an EMBL/GenBank/DDBJ whole genome shotgun (WGS) entry which is preliminary data.</text>
</comment>
<dbReference type="GO" id="GO:0006369">
    <property type="term" value="P:termination of RNA polymerase II transcription"/>
    <property type="evidence" value="ECO:0007669"/>
    <property type="project" value="TreeGrafter"/>
</dbReference>
<accession>A0A8S3IDX3</accession>
<evidence type="ECO:0000259" key="1">
    <source>
        <dbReference type="Pfam" id="PF13087"/>
    </source>
</evidence>
<gene>
    <name evidence="2" type="ORF">SMN809_LOCUS74359</name>
</gene>
<dbReference type="InterPro" id="IPR027417">
    <property type="entry name" value="P-loop_NTPase"/>
</dbReference>